<dbReference type="GO" id="GO:0000049">
    <property type="term" value="F:tRNA binding"/>
    <property type="evidence" value="ECO:0007669"/>
    <property type="project" value="TreeGrafter"/>
</dbReference>
<name>A0A0J9SMB7_PLAV1</name>
<dbReference type="EC" id="2.1.1.221" evidence="1"/>
<evidence type="ECO:0000256" key="2">
    <source>
        <dbReference type="ARBA" id="ARBA00022603"/>
    </source>
</evidence>
<feature type="compositionally biased region" description="Polar residues" evidence="6">
    <location>
        <begin position="16"/>
        <end position="29"/>
    </location>
</feature>
<dbReference type="EMBL" id="KQ234864">
    <property type="protein sequence ID" value="KMZ84054.1"/>
    <property type="molecule type" value="Genomic_DNA"/>
</dbReference>
<reference evidence="8 9" key="1">
    <citation type="submission" date="2011-08" db="EMBL/GenBank/DDBJ databases">
        <title>The Genome Sequence of Plasmodium vivax Brazil I.</title>
        <authorList>
            <consortium name="The Broad Institute Genome Sequencing Platform"/>
            <consortium name="The Broad Institute Genome Sequencing Center for Infectious Disease"/>
            <person name="Neafsey D."/>
            <person name="Carlton J."/>
            <person name="Barnwell J."/>
            <person name="Collins W."/>
            <person name="Escalante A."/>
            <person name="Mullikin J."/>
            <person name="Saul A."/>
            <person name="Guigo R."/>
            <person name="Camara F."/>
            <person name="Young S.K."/>
            <person name="Zeng Q."/>
            <person name="Gargeya S."/>
            <person name="Fitzgerald M."/>
            <person name="Haas B."/>
            <person name="Abouelleil A."/>
            <person name="Alvarado L."/>
            <person name="Arachchi H.M."/>
            <person name="Berlin A."/>
            <person name="Brown A."/>
            <person name="Chapman S.B."/>
            <person name="Chen Z."/>
            <person name="Dunbar C."/>
            <person name="Freedman E."/>
            <person name="Gearin G."/>
            <person name="Gellesch M."/>
            <person name="Goldberg J."/>
            <person name="Griggs A."/>
            <person name="Gujja S."/>
            <person name="Heiman D."/>
            <person name="Howarth C."/>
            <person name="Larson L."/>
            <person name="Lui A."/>
            <person name="MacDonald P.J.P."/>
            <person name="Montmayeur A."/>
            <person name="Murphy C."/>
            <person name="Neiman D."/>
            <person name="Pearson M."/>
            <person name="Priest M."/>
            <person name="Roberts A."/>
            <person name="Saif S."/>
            <person name="Shea T."/>
            <person name="Shenoy N."/>
            <person name="Sisk P."/>
            <person name="Stolte C."/>
            <person name="Sykes S."/>
            <person name="Wortman J."/>
            <person name="Nusbaum C."/>
            <person name="Birren B."/>
        </authorList>
    </citation>
    <scope>NUCLEOTIDE SEQUENCE [LARGE SCALE GENOMIC DNA]</scope>
    <source>
        <strain evidence="8 9">Brazil I</strain>
    </source>
</reference>
<dbReference type="CDD" id="cd18089">
    <property type="entry name" value="SPOUT_Trm10-like"/>
    <property type="match status" value="1"/>
</dbReference>
<evidence type="ECO:0000256" key="4">
    <source>
        <dbReference type="ARBA" id="ARBA00022691"/>
    </source>
</evidence>
<feature type="compositionally biased region" description="Basic residues" evidence="6">
    <location>
        <begin position="86"/>
        <end position="102"/>
    </location>
</feature>
<feature type="region of interest" description="Disordered" evidence="6">
    <location>
        <begin position="1"/>
        <end position="42"/>
    </location>
</feature>
<feature type="domain" description="SAM-dependent MTase TRM10-type" evidence="7">
    <location>
        <begin position="137"/>
        <end position="327"/>
    </location>
</feature>
<protein>
    <recommendedName>
        <fullName evidence="1">tRNA (guanine(9)-N(1))-methyltransferase</fullName>
        <ecNumber evidence="1">2.1.1.221</ecNumber>
    </recommendedName>
</protein>
<evidence type="ECO:0000256" key="6">
    <source>
        <dbReference type="SAM" id="MobiDB-lite"/>
    </source>
</evidence>
<evidence type="ECO:0000313" key="8">
    <source>
        <dbReference type="EMBL" id="KMZ84054.1"/>
    </source>
</evidence>
<dbReference type="GO" id="GO:0005634">
    <property type="term" value="C:nucleus"/>
    <property type="evidence" value="ECO:0007669"/>
    <property type="project" value="TreeGrafter"/>
</dbReference>
<dbReference type="InterPro" id="IPR028564">
    <property type="entry name" value="MT_TRM10-typ"/>
</dbReference>
<keyword evidence="3 8" id="KW-0808">Transferase</keyword>
<keyword evidence="4" id="KW-0949">S-adenosyl-L-methionine</keyword>
<organism evidence="8 9">
    <name type="scientific">Plasmodium vivax (strain Brazil I)</name>
    <dbReference type="NCBI Taxonomy" id="1033975"/>
    <lineage>
        <taxon>Eukaryota</taxon>
        <taxon>Sar</taxon>
        <taxon>Alveolata</taxon>
        <taxon>Apicomplexa</taxon>
        <taxon>Aconoidasida</taxon>
        <taxon>Haemosporida</taxon>
        <taxon>Plasmodiidae</taxon>
        <taxon>Plasmodium</taxon>
        <taxon>Plasmodium (Plasmodium)</taxon>
    </lineage>
</organism>
<feature type="compositionally biased region" description="Basic residues" evidence="6">
    <location>
        <begin position="70"/>
        <end position="79"/>
    </location>
</feature>
<dbReference type="AlphaFoldDB" id="A0A0J9SMB7"/>
<dbReference type="InterPro" id="IPR007356">
    <property type="entry name" value="tRNA_m1G_MeTrfase_euk"/>
</dbReference>
<evidence type="ECO:0000256" key="5">
    <source>
        <dbReference type="ARBA" id="ARBA00048434"/>
    </source>
</evidence>
<dbReference type="Proteomes" id="UP000053327">
    <property type="component" value="Unassembled WGS sequence"/>
</dbReference>
<evidence type="ECO:0000256" key="3">
    <source>
        <dbReference type="ARBA" id="ARBA00022679"/>
    </source>
</evidence>
<dbReference type="PANTHER" id="PTHR13563">
    <property type="entry name" value="TRNA (GUANINE-9-) METHYLTRANSFERASE"/>
    <property type="match status" value="1"/>
</dbReference>
<evidence type="ECO:0000259" key="7">
    <source>
        <dbReference type="PROSITE" id="PS51675"/>
    </source>
</evidence>
<sequence length="368" mass="42405">MGSAEGGDQPGGEAAENSSSGTADGQAKNQTDDRVENQTDHLDEAGTLLACLANAVDQEDVDKVNSRGEKKTKKEKKKEKREYLKEKRKKNRPEEKKKRKEKKKNELLKALNGLNPSERIQFLSERRALQEERKKKRQQFLMKAYNEGYKICYNCSFLNLMGEKEVSSLAKQVFLGYHYMIKEQLPVQFHFTSLTSGDEFHTQLRDKYALGKWRVHIHSEDYWDVFPRDKIVVLSPDAEEELTEVLDDEVYVISALVDRSVSKNLSFYQASLHNLVTKKLPLEKYFKKKKSNVLNVNTVVEILISFLKKKNWMQVFEECVPQKKVLCFCYGSPAEGPRDEAADADEGKKTDELYLEDNGKRYVHQDAS</sequence>
<dbReference type="GO" id="GO:0052905">
    <property type="term" value="F:tRNA (guanosine(9)-N1)-methyltransferase activity"/>
    <property type="evidence" value="ECO:0007669"/>
    <property type="project" value="UniProtKB-EC"/>
</dbReference>
<evidence type="ECO:0000256" key="1">
    <source>
        <dbReference type="ARBA" id="ARBA00012797"/>
    </source>
</evidence>
<gene>
    <name evidence="8" type="ORF">PVBG_02281</name>
</gene>
<dbReference type="GO" id="GO:0002939">
    <property type="term" value="P:tRNA N1-guanine methylation"/>
    <property type="evidence" value="ECO:0007669"/>
    <property type="project" value="TreeGrafter"/>
</dbReference>
<proteinExistence type="predicted"/>
<dbReference type="PANTHER" id="PTHR13563:SF13">
    <property type="entry name" value="TRNA METHYLTRANSFERASE 10 HOMOLOG A"/>
    <property type="match status" value="1"/>
</dbReference>
<feature type="compositionally biased region" description="Basic and acidic residues" evidence="6">
    <location>
        <begin position="30"/>
        <end position="42"/>
    </location>
</feature>
<dbReference type="InterPro" id="IPR038459">
    <property type="entry name" value="MT_TRM10-typ_sf"/>
</dbReference>
<keyword evidence="2 8" id="KW-0489">Methyltransferase</keyword>
<evidence type="ECO:0000313" key="9">
    <source>
        <dbReference type="Proteomes" id="UP000053327"/>
    </source>
</evidence>
<dbReference type="Gene3D" id="3.40.1280.30">
    <property type="match status" value="1"/>
</dbReference>
<comment type="catalytic activity">
    <reaction evidence="5">
        <text>guanosine(9) in tRNA + S-adenosyl-L-methionine = N(1)-methylguanosine(9) in tRNA + S-adenosyl-L-homocysteine + H(+)</text>
        <dbReference type="Rhea" id="RHEA:43156"/>
        <dbReference type="Rhea" id="RHEA-COMP:10367"/>
        <dbReference type="Rhea" id="RHEA-COMP:10368"/>
        <dbReference type="ChEBI" id="CHEBI:15378"/>
        <dbReference type="ChEBI" id="CHEBI:57856"/>
        <dbReference type="ChEBI" id="CHEBI:59789"/>
        <dbReference type="ChEBI" id="CHEBI:73542"/>
        <dbReference type="ChEBI" id="CHEBI:74269"/>
        <dbReference type="EC" id="2.1.1.221"/>
    </reaction>
</comment>
<feature type="compositionally biased region" description="Gly residues" evidence="6">
    <location>
        <begin position="1"/>
        <end position="10"/>
    </location>
</feature>
<dbReference type="OrthoDB" id="278300at2759"/>
<feature type="region of interest" description="Disordered" evidence="6">
    <location>
        <begin position="54"/>
        <end position="104"/>
    </location>
</feature>
<accession>A0A0J9SMB7</accession>
<dbReference type="PROSITE" id="PS51675">
    <property type="entry name" value="SAM_MT_TRM10"/>
    <property type="match status" value="1"/>
</dbReference>